<sequence>MEPGTSRVAWLWTLLKQYVKTSWHRYQKLHLYGKMLIWSLAVFYIALATFLITIGADRIGQTMYDFAQKISHLRYGWLILGAILVGISFPPCIGHTTTVTLCGFAYGMQGFFLAAAGSVIGSAAAFVVLRFLFSKRLRKWSSSNEKWQALEAVVKAKGLPLIFLIRLSPFPPWVYANSLFASIEAVALWQFILATTAVFPKVALHVFIGSRLAALSDGDTRRGMDTQTKIMNTALVVCGILAAILTGWIIYRSMQAHIRKLEGIPPEIDELAAEAVEDAGEGAPLLRNYSSDEDELPTVRPNRPRSVIDV</sequence>
<keyword evidence="6 11" id="KW-0812">Transmembrane</keyword>
<keyword evidence="8" id="KW-0333">Golgi apparatus</keyword>
<feature type="transmembrane region" description="Helical" evidence="11">
    <location>
        <begin position="187"/>
        <end position="209"/>
    </location>
</feature>
<comment type="similarity">
    <text evidence="3">Belongs to the TVP38/TMEM64 family.</text>
</comment>
<name>A0A4S4KVM6_9APHY</name>
<evidence type="ECO:0000256" key="11">
    <source>
        <dbReference type="SAM" id="Phobius"/>
    </source>
</evidence>
<dbReference type="AlphaFoldDB" id="A0A4S4KVM6"/>
<keyword evidence="7 11" id="KW-1133">Transmembrane helix</keyword>
<dbReference type="GO" id="GO:0000139">
    <property type="term" value="C:Golgi membrane"/>
    <property type="evidence" value="ECO:0007669"/>
    <property type="project" value="UniProtKB-SubCell"/>
</dbReference>
<evidence type="ECO:0000313" key="14">
    <source>
        <dbReference type="Proteomes" id="UP000309038"/>
    </source>
</evidence>
<evidence type="ECO:0000256" key="1">
    <source>
        <dbReference type="ARBA" id="ARBA00002978"/>
    </source>
</evidence>
<feature type="region of interest" description="Disordered" evidence="10">
    <location>
        <begin position="287"/>
        <end position="310"/>
    </location>
</feature>
<evidence type="ECO:0000256" key="6">
    <source>
        <dbReference type="ARBA" id="ARBA00022692"/>
    </source>
</evidence>
<feature type="transmembrane region" description="Helical" evidence="11">
    <location>
        <begin position="35"/>
        <end position="56"/>
    </location>
</feature>
<feature type="transmembrane region" description="Helical" evidence="11">
    <location>
        <begin position="230"/>
        <end position="251"/>
    </location>
</feature>
<dbReference type="PANTHER" id="PTHR47549:SF1">
    <property type="entry name" value="GOLGI APPARATUS MEMBRANE PROTEIN TVP38"/>
    <property type="match status" value="1"/>
</dbReference>
<dbReference type="PANTHER" id="PTHR47549">
    <property type="entry name" value="GOLGI APPARATUS MEMBRANE PROTEIN TVP38-RELATED"/>
    <property type="match status" value="1"/>
</dbReference>
<dbReference type="EMBL" id="SGPJ01000006">
    <property type="protein sequence ID" value="THH02411.1"/>
    <property type="molecule type" value="Genomic_DNA"/>
</dbReference>
<dbReference type="GO" id="GO:0016192">
    <property type="term" value="P:vesicle-mediated transport"/>
    <property type="evidence" value="ECO:0007669"/>
    <property type="project" value="TreeGrafter"/>
</dbReference>
<dbReference type="Proteomes" id="UP000309038">
    <property type="component" value="Unassembled WGS sequence"/>
</dbReference>
<feature type="domain" description="VTT" evidence="12">
    <location>
        <begin position="95"/>
        <end position="210"/>
    </location>
</feature>
<evidence type="ECO:0000313" key="13">
    <source>
        <dbReference type="EMBL" id="THH02411.1"/>
    </source>
</evidence>
<dbReference type="InterPro" id="IPR032816">
    <property type="entry name" value="VTT_dom"/>
</dbReference>
<evidence type="ECO:0000256" key="3">
    <source>
        <dbReference type="ARBA" id="ARBA00008640"/>
    </source>
</evidence>
<evidence type="ECO:0000259" key="12">
    <source>
        <dbReference type="Pfam" id="PF09335"/>
    </source>
</evidence>
<gene>
    <name evidence="13" type="ORF">EW026_g436</name>
</gene>
<evidence type="ECO:0000256" key="10">
    <source>
        <dbReference type="SAM" id="MobiDB-lite"/>
    </source>
</evidence>
<evidence type="ECO:0000256" key="4">
    <source>
        <dbReference type="ARBA" id="ARBA00013533"/>
    </source>
</evidence>
<protein>
    <recommendedName>
        <fullName evidence="4">Golgi apparatus membrane protein TVP38</fullName>
    </recommendedName>
    <alternativeName>
        <fullName evidence="5">Golgi apparatus membrane protein tvp38</fullName>
    </alternativeName>
</protein>
<proteinExistence type="inferred from homology"/>
<dbReference type="GO" id="GO:0000022">
    <property type="term" value="P:mitotic spindle elongation"/>
    <property type="evidence" value="ECO:0007669"/>
    <property type="project" value="TreeGrafter"/>
</dbReference>
<organism evidence="13 14">
    <name type="scientific">Hermanssonia centrifuga</name>
    <dbReference type="NCBI Taxonomy" id="98765"/>
    <lineage>
        <taxon>Eukaryota</taxon>
        <taxon>Fungi</taxon>
        <taxon>Dikarya</taxon>
        <taxon>Basidiomycota</taxon>
        <taxon>Agaricomycotina</taxon>
        <taxon>Agaricomycetes</taxon>
        <taxon>Polyporales</taxon>
        <taxon>Meruliaceae</taxon>
        <taxon>Hermanssonia</taxon>
    </lineage>
</organism>
<feature type="transmembrane region" description="Helical" evidence="11">
    <location>
        <begin position="154"/>
        <end position="175"/>
    </location>
</feature>
<accession>A0A4S4KVM6</accession>
<feature type="transmembrane region" description="Helical" evidence="11">
    <location>
        <begin position="77"/>
        <end position="106"/>
    </location>
</feature>
<keyword evidence="14" id="KW-1185">Reference proteome</keyword>
<comment type="subcellular location">
    <subcellularLocation>
        <location evidence="2">Golgi apparatus membrane</location>
        <topology evidence="2">Multi-pass membrane protein</topology>
    </subcellularLocation>
</comment>
<evidence type="ECO:0000256" key="9">
    <source>
        <dbReference type="ARBA" id="ARBA00023136"/>
    </source>
</evidence>
<reference evidence="13 14" key="1">
    <citation type="submission" date="2019-02" db="EMBL/GenBank/DDBJ databases">
        <title>Genome sequencing of the rare red list fungi Phlebia centrifuga.</title>
        <authorList>
            <person name="Buettner E."/>
            <person name="Kellner H."/>
        </authorList>
    </citation>
    <scope>NUCLEOTIDE SEQUENCE [LARGE SCALE GENOMIC DNA]</scope>
    <source>
        <strain evidence="13 14">DSM 108282</strain>
    </source>
</reference>
<comment type="function">
    <text evidence="1">Golgi membrane protein involved in vesicular trafficking and spindle migration.</text>
</comment>
<evidence type="ECO:0000256" key="5">
    <source>
        <dbReference type="ARBA" id="ARBA00020673"/>
    </source>
</evidence>
<keyword evidence="9 11" id="KW-0472">Membrane</keyword>
<feature type="transmembrane region" description="Helical" evidence="11">
    <location>
        <begin position="112"/>
        <end position="133"/>
    </location>
</feature>
<dbReference type="Pfam" id="PF09335">
    <property type="entry name" value="VTT_dom"/>
    <property type="match status" value="1"/>
</dbReference>
<evidence type="ECO:0000256" key="8">
    <source>
        <dbReference type="ARBA" id="ARBA00023034"/>
    </source>
</evidence>
<evidence type="ECO:0000256" key="2">
    <source>
        <dbReference type="ARBA" id="ARBA00004653"/>
    </source>
</evidence>
<dbReference type="InterPro" id="IPR051076">
    <property type="entry name" value="Golgi_membrane_TVP38/TMEM64"/>
</dbReference>
<evidence type="ECO:0000256" key="7">
    <source>
        <dbReference type="ARBA" id="ARBA00022989"/>
    </source>
</evidence>
<comment type="caution">
    <text evidence="13">The sequence shown here is derived from an EMBL/GenBank/DDBJ whole genome shotgun (WGS) entry which is preliminary data.</text>
</comment>